<reference evidence="4 5" key="1">
    <citation type="submission" date="2011-12" db="EMBL/GenBank/DDBJ databases">
        <authorList>
            <person name="Madupu R."/>
            <person name="Halpin R."/>
            <person name="Fedorova N."/>
            <person name="Tsitrin T."/>
            <person name="Stockwell T."/>
            <person name="Amedeo P."/>
            <person name="Appalla L."/>
            <person name="Bishop B."/>
            <person name="Edworthy P."/>
            <person name="Gupta N."/>
            <person name="Hoover J."/>
            <person name="Katzel D."/>
            <person name="Li K."/>
            <person name="Schobel S."/>
            <person name="Shrivastava S."/>
            <person name="Thovarai V."/>
            <person name="Wang S."/>
            <person name="Dehghan S."/>
            <person name="Singh S."/>
            <person name="Liu E.B."/>
            <person name="Seto J."/>
            <person name="Jones M.S."/>
            <person name="Kajon A."/>
            <person name="Gray G."/>
            <person name="Kowalski R."/>
            <person name="Romanowski E."/>
            <person name="Chodosh J."/>
            <person name="Wentworth D.E."/>
            <person name="Seto D."/>
        </authorList>
    </citation>
    <scope>NUCLEOTIDE SEQUENCE [LARGE SCALE GENOMIC DNA]</scope>
    <source>
        <strain evidence="2">Human/USA/VT384/2003/1[P1H1F1]</strain>
        <strain evidence="3">Human/USA/VT5544/2003/2[P2H2F2]</strain>
    </source>
</reference>
<feature type="compositionally biased region" description="Gly residues" evidence="1">
    <location>
        <begin position="11"/>
        <end position="20"/>
    </location>
</feature>
<feature type="region of interest" description="Disordered" evidence="1">
    <location>
        <begin position="1"/>
        <end position="23"/>
    </location>
</feature>
<dbReference type="Proteomes" id="UP000140571">
    <property type="component" value="Segment"/>
</dbReference>
<evidence type="ECO:0000313" key="5">
    <source>
        <dbReference type="Proteomes" id="UP000140571"/>
    </source>
</evidence>
<evidence type="ECO:0000313" key="2">
    <source>
        <dbReference type="EMBL" id="AFS50459.1"/>
    </source>
</evidence>
<name>J9Z558_9ADEN</name>
<dbReference type="EMBL" id="JX173082">
    <property type="protein sequence ID" value="AFS50459.1"/>
    <property type="molecule type" value="Genomic_DNA"/>
</dbReference>
<evidence type="ECO:0000313" key="3">
    <source>
        <dbReference type="EMBL" id="AFS50550.1"/>
    </source>
</evidence>
<accession>J9Z558</accession>
<sequence length="140" mass="14627">MISVDVPGHPGDAGGGGGGARKVADAVPDVAQRQKVLHGRDALAGQARAVVDALDRAKGEPVSGHSSVVWWINSQGYHGGRPGFEPRIRPSAVIHAVTARVSNPGVRRQTTGERSFWLPSRRGGCCASFFWPLAARGVSG</sequence>
<feature type="compositionally biased region" description="Low complexity" evidence="1">
    <location>
        <begin position="1"/>
        <end position="10"/>
    </location>
</feature>
<dbReference type="EMBL" id="JX173084">
    <property type="protein sequence ID" value="AFS50550.1"/>
    <property type="molecule type" value="Genomic_DNA"/>
</dbReference>
<protein>
    <submittedName>
        <fullName evidence="3">Uncharacterized protein</fullName>
    </submittedName>
</protein>
<proteinExistence type="predicted"/>
<dbReference type="Proteomes" id="UP000130933">
    <property type="component" value="Segment"/>
</dbReference>
<evidence type="ECO:0000313" key="4">
    <source>
        <dbReference type="Proteomes" id="UP000130933"/>
    </source>
</evidence>
<organism evidence="3 4">
    <name type="scientific">Human mastadenovirus C</name>
    <dbReference type="NCBI Taxonomy" id="129951"/>
    <lineage>
        <taxon>Viruses</taxon>
        <taxon>Varidnaviria</taxon>
        <taxon>Bamfordvirae</taxon>
        <taxon>Preplasmiviricota</taxon>
        <taxon>Polisuviricotina</taxon>
        <taxon>Pharingeaviricetes</taxon>
        <taxon>Rowavirales</taxon>
        <taxon>Adenoviridae</taxon>
        <taxon>Mastadenovirus</taxon>
        <taxon>Mastadenovirus caesari</taxon>
    </lineage>
</organism>
<evidence type="ECO:0000256" key="1">
    <source>
        <dbReference type="SAM" id="MobiDB-lite"/>
    </source>
</evidence>
<gene>
    <name evidence="2" type="ORF">H648_34620gpHYPp5</name>
    <name evidence="3" type="ORF">H648_34622gpHYPp5</name>
</gene>